<dbReference type="AlphaFoldDB" id="A0A8H8BWY2"/>
<evidence type="ECO:0000256" key="1">
    <source>
        <dbReference type="SAM" id="MobiDB-lite"/>
    </source>
</evidence>
<sequence length="461" mass="50920">MDAFYIDPSVQVSRQCRSRSNSRLSSTAAQFQGLNITNLSLPNEQGRTSSGIHHSPDFRTTSPPDFLDQGSHPSPKTIVTAPVPQQYTPFPLLSDSDLDANWSYLNATEEHSGSAPLLRLDPAQSFSGEHQHLSDQRSIRSNSNPATMSTLGIQQFDSRFDAGMHSGIRHTYTWPQFEMNDQFIPQNQNLNPGQLTPSLYDEPKLLPVYSRSLSSSPPRANLTPEQRELKRQRDHARRDSKTQLRRERSASNTSNRSNPYIASQNGSPDLLPRTLPEYTANLTPSPLLSQGSLQSSPALGSNSFLAPYSPPLNDHSSSDMYGPVFTMGPNDFTSNPAYTMPFSNSGGEPGMQAFAGRPHSLSLSSATDPSHQYRHQVSPTVGSTESGDHVRVVHSRPKPQCWEHGCNGRQFSTFSNLLRHQREKSGAAQKSSCPNCGAEFTRTTARNGHMAHDKCKSRRNS</sequence>
<evidence type="ECO:0008006" key="4">
    <source>
        <dbReference type="Google" id="ProtNLM"/>
    </source>
</evidence>
<comment type="caution">
    <text evidence="2">The sequence shown here is derived from an EMBL/GenBank/DDBJ whole genome shotgun (WGS) entry which is preliminary data.</text>
</comment>
<feature type="compositionally biased region" description="Polar residues" evidence="1">
    <location>
        <begin position="361"/>
        <end position="385"/>
    </location>
</feature>
<organism evidence="2 3">
    <name type="scientific">Cadophora malorum</name>
    <dbReference type="NCBI Taxonomy" id="108018"/>
    <lineage>
        <taxon>Eukaryota</taxon>
        <taxon>Fungi</taxon>
        <taxon>Dikarya</taxon>
        <taxon>Ascomycota</taxon>
        <taxon>Pezizomycotina</taxon>
        <taxon>Leotiomycetes</taxon>
        <taxon>Helotiales</taxon>
        <taxon>Ploettnerulaceae</taxon>
        <taxon>Cadophora</taxon>
    </lineage>
</organism>
<evidence type="ECO:0000313" key="3">
    <source>
        <dbReference type="Proteomes" id="UP000664132"/>
    </source>
</evidence>
<keyword evidence="3" id="KW-1185">Reference proteome</keyword>
<name>A0A8H8BWY2_9HELO</name>
<protein>
    <recommendedName>
        <fullName evidence="4">C2H2-type domain-containing protein</fullName>
    </recommendedName>
</protein>
<feature type="compositionally biased region" description="Basic and acidic residues" evidence="1">
    <location>
        <begin position="225"/>
        <end position="249"/>
    </location>
</feature>
<feature type="region of interest" description="Disordered" evidence="1">
    <location>
        <begin position="126"/>
        <end position="148"/>
    </location>
</feature>
<feature type="compositionally biased region" description="Low complexity" evidence="1">
    <location>
        <begin position="284"/>
        <end position="297"/>
    </location>
</feature>
<dbReference type="EMBL" id="JAFJYH010000001">
    <property type="protein sequence ID" value="KAG4426713.1"/>
    <property type="molecule type" value="Genomic_DNA"/>
</dbReference>
<reference evidence="2" key="1">
    <citation type="submission" date="2021-02" db="EMBL/GenBank/DDBJ databases">
        <title>Genome sequence Cadophora malorum strain M34.</title>
        <authorList>
            <person name="Stefanovic E."/>
            <person name="Vu D."/>
            <person name="Scully C."/>
            <person name="Dijksterhuis J."/>
            <person name="Roader J."/>
            <person name="Houbraken J."/>
        </authorList>
    </citation>
    <scope>NUCLEOTIDE SEQUENCE</scope>
    <source>
        <strain evidence="2">M34</strain>
    </source>
</reference>
<feature type="region of interest" description="Disordered" evidence="1">
    <location>
        <begin position="209"/>
        <end position="297"/>
    </location>
</feature>
<accession>A0A8H8BWY2</accession>
<feature type="compositionally biased region" description="Polar residues" evidence="1">
    <location>
        <begin position="139"/>
        <end position="148"/>
    </location>
</feature>
<proteinExistence type="predicted"/>
<feature type="region of interest" description="Disordered" evidence="1">
    <location>
        <begin position="359"/>
        <end position="388"/>
    </location>
</feature>
<dbReference type="Gene3D" id="3.30.160.60">
    <property type="entry name" value="Classic Zinc Finger"/>
    <property type="match status" value="1"/>
</dbReference>
<feature type="compositionally biased region" description="Polar residues" evidence="1">
    <location>
        <begin position="250"/>
        <end position="267"/>
    </location>
</feature>
<gene>
    <name evidence="2" type="ORF">IFR04_000144</name>
</gene>
<dbReference type="Proteomes" id="UP000664132">
    <property type="component" value="Unassembled WGS sequence"/>
</dbReference>
<dbReference type="OrthoDB" id="5366256at2759"/>
<feature type="region of interest" description="Disordered" evidence="1">
    <location>
        <begin position="40"/>
        <end position="76"/>
    </location>
</feature>
<feature type="compositionally biased region" description="Polar residues" evidence="1">
    <location>
        <begin position="40"/>
        <end position="63"/>
    </location>
</feature>
<evidence type="ECO:0000313" key="2">
    <source>
        <dbReference type="EMBL" id="KAG4426713.1"/>
    </source>
</evidence>
<feature type="compositionally biased region" description="Basic and acidic residues" evidence="1">
    <location>
        <begin position="129"/>
        <end position="138"/>
    </location>
</feature>